<gene>
    <name evidence="1" type="ORF">OYC64_004168</name>
</gene>
<dbReference type="AlphaFoldDB" id="A0ABD2FWD7"/>
<evidence type="ECO:0000313" key="2">
    <source>
        <dbReference type="Proteomes" id="UP001619887"/>
    </source>
</evidence>
<keyword evidence="2" id="KW-1185">Reference proteome</keyword>
<dbReference type="EMBL" id="JBIYXZ010002085">
    <property type="protein sequence ID" value="KAL3046104.1"/>
    <property type="molecule type" value="Genomic_DNA"/>
</dbReference>
<evidence type="ECO:0000313" key="1">
    <source>
        <dbReference type="EMBL" id="KAL3046104.1"/>
    </source>
</evidence>
<reference evidence="1 2" key="2">
    <citation type="journal article" date="2024" name="G3 (Bethesda)">
        <title>The genome of the cryopelagic Antarctic bald notothen, Trematomus borchgrevinki.</title>
        <authorList>
            <person name="Rayamajhi N."/>
            <person name="Rivera-Colon A.G."/>
            <person name="Minhas B.F."/>
            <person name="Cheng C.C."/>
            <person name="Catchen J.M."/>
        </authorList>
    </citation>
    <scope>NUCLEOTIDE SEQUENCE [LARGE SCALE GENOMIC DNA]</scope>
    <source>
        <strain evidence="1">AGRC-2024</strain>
    </source>
</reference>
<organism evidence="1 2">
    <name type="scientific">Pagothenia borchgrevinki</name>
    <name type="common">Bald rockcod</name>
    <name type="synonym">Trematomus borchgrevinki</name>
    <dbReference type="NCBI Taxonomy" id="8213"/>
    <lineage>
        <taxon>Eukaryota</taxon>
        <taxon>Metazoa</taxon>
        <taxon>Chordata</taxon>
        <taxon>Craniata</taxon>
        <taxon>Vertebrata</taxon>
        <taxon>Euteleostomi</taxon>
        <taxon>Actinopterygii</taxon>
        <taxon>Neopterygii</taxon>
        <taxon>Teleostei</taxon>
        <taxon>Neoteleostei</taxon>
        <taxon>Acanthomorphata</taxon>
        <taxon>Eupercaria</taxon>
        <taxon>Perciformes</taxon>
        <taxon>Notothenioidei</taxon>
        <taxon>Nototheniidae</taxon>
        <taxon>Pagothenia</taxon>
    </lineage>
</organism>
<sequence length="50" mass="5644">MSCSGDSDDDSSCKRKVAYVYSPEYIQTCDSLSKVPNTMSYLETQVWSTH</sequence>
<dbReference type="Proteomes" id="UP001619887">
    <property type="component" value="Unassembled WGS sequence"/>
</dbReference>
<comment type="caution">
    <text evidence="1">The sequence shown here is derived from an EMBL/GenBank/DDBJ whole genome shotgun (WGS) entry which is preliminary data.</text>
</comment>
<proteinExistence type="predicted"/>
<accession>A0ABD2FWD7</accession>
<reference evidence="1 2" key="1">
    <citation type="journal article" date="2022" name="G3 (Bethesda)">
        <title>Evaluating Illumina-, Nanopore-, and PacBio-based genome assembly strategies with the bald notothen, Trematomus borchgrevinki.</title>
        <authorList>
            <person name="Rayamajhi N."/>
            <person name="Cheng C.C."/>
            <person name="Catchen J.M."/>
        </authorList>
    </citation>
    <scope>NUCLEOTIDE SEQUENCE [LARGE SCALE GENOMIC DNA]</scope>
    <source>
        <strain evidence="1">AGRC-2024</strain>
    </source>
</reference>
<protein>
    <submittedName>
        <fullName evidence="1">Uncharacterized protein</fullName>
    </submittedName>
</protein>
<name>A0ABD2FWD7_PAGBO</name>